<evidence type="ECO:0000313" key="2">
    <source>
        <dbReference type="EMBL" id="UVI38686.1"/>
    </source>
</evidence>
<dbReference type="EMBL" id="CP092471">
    <property type="protein sequence ID" value="UVI38686.1"/>
    <property type="molecule type" value="Genomic_DNA"/>
</dbReference>
<dbReference type="InterPro" id="IPR019660">
    <property type="entry name" value="Put_sensory_transdc_reg_YbjN"/>
</dbReference>
<reference evidence="2" key="1">
    <citation type="submission" date="2022-02" db="EMBL/GenBank/DDBJ databases">
        <title>Qipengyuania spongiae sp. nov., isolated from marine sponge.</title>
        <authorList>
            <person name="Li Z."/>
            <person name="Zhang M."/>
        </authorList>
    </citation>
    <scope>NUCLEOTIDE SEQUENCE</scope>
    <source>
        <strain evidence="2">PHS-Z21</strain>
    </source>
</reference>
<keyword evidence="1" id="KW-0732">Signal</keyword>
<evidence type="ECO:0000313" key="3">
    <source>
        <dbReference type="Proteomes" id="UP001065265"/>
    </source>
</evidence>
<feature type="chain" id="PRO_5045150310" evidence="1">
    <location>
        <begin position="25"/>
        <end position="165"/>
    </location>
</feature>
<dbReference type="Proteomes" id="UP001065265">
    <property type="component" value="Chromosome"/>
</dbReference>
<sequence length="165" mass="17874">MGFKSIAFTALATGFVGLAHPAHGQTVTAGDPDGMVDVLTDAGYDASLETDDYGDPKIVTEAGGWPTSIVFYDCDENTHDGCGSVQFVTGLDRRDPMRPEDALAISQRFRFLAVSLDEEGDPFLHWDVITDEGVSAATFLKAFRRFGETVNDASEVIFAEERGQE</sequence>
<dbReference type="RefSeq" id="WP_265557859.1">
    <property type="nucleotide sequence ID" value="NZ_CP092471.1"/>
</dbReference>
<dbReference type="CDD" id="cd17511">
    <property type="entry name" value="YbjN_AmyR-like"/>
    <property type="match status" value="1"/>
</dbReference>
<name>A0ABY5T032_9SPHN</name>
<protein>
    <submittedName>
        <fullName evidence="2">YbjN domain-containing protein</fullName>
    </submittedName>
</protein>
<keyword evidence="3" id="KW-1185">Reference proteome</keyword>
<evidence type="ECO:0000256" key="1">
    <source>
        <dbReference type="SAM" id="SignalP"/>
    </source>
</evidence>
<accession>A0ABY5T032</accession>
<proteinExistence type="predicted"/>
<organism evidence="2 3">
    <name type="scientific">Qipengyuania spongiae</name>
    <dbReference type="NCBI Taxonomy" id="2909673"/>
    <lineage>
        <taxon>Bacteria</taxon>
        <taxon>Pseudomonadati</taxon>
        <taxon>Pseudomonadota</taxon>
        <taxon>Alphaproteobacteria</taxon>
        <taxon>Sphingomonadales</taxon>
        <taxon>Erythrobacteraceae</taxon>
        <taxon>Qipengyuania</taxon>
    </lineage>
</organism>
<feature type="signal peptide" evidence="1">
    <location>
        <begin position="1"/>
        <end position="24"/>
    </location>
</feature>
<gene>
    <name evidence="2" type="ORF">L1F33_10555</name>
</gene>
<dbReference type="Pfam" id="PF10722">
    <property type="entry name" value="YbjN"/>
    <property type="match status" value="1"/>
</dbReference>